<feature type="repeat" description="TPR" evidence="3">
    <location>
        <begin position="1223"/>
        <end position="1256"/>
    </location>
</feature>
<feature type="region of interest" description="Disordered" evidence="5">
    <location>
        <begin position="378"/>
        <end position="401"/>
    </location>
</feature>
<dbReference type="VEuPathDB" id="FungiDB:H257_13624"/>
<dbReference type="InterPro" id="IPR019734">
    <property type="entry name" value="TPR_rpt"/>
</dbReference>
<dbReference type="PANTHER" id="PTHR44858:SF18">
    <property type="entry name" value="TETRATRICOPEPTIDE REPEAT (TPR) PROTEIN"/>
    <property type="match status" value="1"/>
</dbReference>
<proteinExistence type="predicted"/>
<dbReference type="InterPro" id="IPR050498">
    <property type="entry name" value="Ycf3"/>
</dbReference>
<evidence type="ECO:0000313" key="6">
    <source>
        <dbReference type="EMBL" id="ETV70844.1"/>
    </source>
</evidence>
<dbReference type="Pfam" id="PF13432">
    <property type="entry name" value="TPR_16"/>
    <property type="match status" value="2"/>
</dbReference>
<feature type="repeat" description="TPR" evidence="3">
    <location>
        <begin position="1291"/>
        <end position="1324"/>
    </location>
</feature>
<feature type="compositionally biased region" description="Basic and acidic residues" evidence="5">
    <location>
        <begin position="378"/>
        <end position="388"/>
    </location>
</feature>
<gene>
    <name evidence="6" type="ORF">H257_13624</name>
</gene>
<keyword evidence="4" id="KW-0175">Coiled coil</keyword>
<keyword evidence="2 3" id="KW-0802">TPR repeat</keyword>
<dbReference type="PROSITE" id="PS50005">
    <property type="entry name" value="TPR"/>
    <property type="match status" value="7"/>
</dbReference>
<feature type="repeat" description="TPR" evidence="3">
    <location>
        <begin position="899"/>
        <end position="932"/>
    </location>
</feature>
<accession>W4FVK7</accession>
<sequence length="1702" mass="189546">MEEQRPRFFTVLPSSSPTHMTVVNGYSRNKAPVMSDIANSRAVKRRSGLDSLSKEVLAKMAYRRLRAKRRLVIALPSALKNNQPSSAALDMTNEMISNNSSTTQTMTLSLPVNERRKHSDLLDLLMKPVMQVSAIDRPQAIPMPPILLPQSFLDDNPTPKEMMHAGLLLDPTTVPLPSLPSIDSPATAMQFPSYAAAADVEEMTKAPPKVSVHSHQKRHQANGATPGGTAGGGRDDAGGSAAAAAAADMEEIDRKRAEMQLAPLNGGATDEQFEVKLLKKIVNRSRVMKKYMNPNALTREMMTDIPRDSLFNVMENPSDIRTGGVDGMDMPRTPPPLGSLHHQNRPRNVLMTGTEDAAAATNLNHSVRASHRNTISLEARHKDVHNLGDDDNDEQSPEDRRKSTNLFQKFCHYIVHKQRTKYQLRTSVNIISEIDCPEAGGLDALKKKAPIPRRQQDRDAAKSFLSGVDVVLTLDELYEEAVVAEKARNWRRATMLASACISMEKEWTEPLLLRARLCRRLGLWTQALKDLTSALRLCPNHQRLLLQRAHVHTQMQEFHSAIVDLSHVLNQQPNSAEALLLRSKVYAKQGHTTLAIKDLTAITKNDPKNWRAYYERAYLRHKQVEGMGDDSSSLQPPMSKENKADAADAASHTAVTNIPSLIGQTIDDYMQAIRTGCYLNDVIETVGDLTIRLVEWTHDAKHCLQVVGGLAALIALMDETEGKLKDQRRAAAKAQSITSSHDTTLWELEEDRLAKVIACLLTQRGRLYILIGQHTKASTDLDRAVIMDYHYAPAHFYRGAVASVHACDDASRKVVIHHLNRCIHLDPTITGAYIVRGGIYCADLRFNNALQDFKAAVTIDPTLDDIWIQIAIVFLTHYHDCDASAKACTRALKNDLGLTQALHLRGEALARQGNLKAAMRDFVRLVVMQPTDRFAHLMKGKLLLQLDHARPALYAYKQFMEMDSELETMDRITRGKAYKVLSQHSQAVQEFKLAVDANPSPENLCLLSESLHSMGDTEASLHVINLAIASDPGCAKSYVRRAQCYIGNHAYKTAILDYDHALTLADKSELYRMYYERALCRSQLLSKAWNQLYAMQRGERVPCYYENNFQSGQPLPVTLSATDMNPTCMTAFIKQTYVDTAADFTKSMKASEVMSDPYVERAALYALGGEFNRAYDDLATAIKIDPHNLNAYISAGVLKCKFSMYTASIECFDKALKFHPHCALAYYNRGVAYHILNVWAQADSDYTKSIALDPTNMDALRNRGIARCHLMNFQGAAEDFEDVHKNAPDDMELHMGLGYVYLKLSRFTEAIALFRSLSSKNPVAIDAYLDAGNTFFTMALCMTDSTNMTAAAASAALATTNAPALSKADTSKSLLQQSLHCYLRATRINPTDVNIRLNLAALFRAKGDESNASRQYSVVMALDPTNQDFHDERAMMLLETGQFAHAMEHMNAAVNISVALSPIVAMEYTLLVKNKAMALHELHRRRQQLTPSAPHPTKRAEENGGRTRRMSVAAEVLADKKSILGIKKTLSVHLANRGKVHELMLDVDAARLDYLNAVYFDPLNFDVYFHLGTLAVHDRNLNDAIEYFSQALVINPKLGVASVNLGVVYLLLQSYDLALYHLDMASTLIPDCAFVWANKACVYLKLDRVDDAVCNFSYAMKCMPTFAPFYVYRGRLLSSQKHLHDAMVDFAAALKMGYTGEL</sequence>
<dbReference type="EMBL" id="KI913163">
    <property type="protein sequence ID" value="ETV70844.1"/>
    <property type="molecule type" value="Genomic_DNA"/>
</dbReference>
<evidence type="ECO:0000256" key="2">
    <source>
        <dbReference type="ARBA" id="ARBA00022803"/>
    </source>
</evidence>
<feature type="region of interest" description="Disordered" evidence="5">
    <location>
        <begin position="1485"/>
        <end position="1506"/>
    </location>
</feature>
<dbReference type="SUPFAM" id="SSF48452">
    <property type="entry name" value="TPR-like"/>
    <property type="match status" value="3"/>
</dbReference>
<evidence type="ECO:0000256" key="5">
    <source>
        <dbReference type="SAM" id="MobiDB-lite"/>
    </source>
</evidence>
<feature type="coiled-coil region" evidence="4">
    <location>
        <begin position="710"/>
        <end position="737"/>
    </location>
</feature>
<evidence type="ECO:0008006" key="7">
    <source>
        <dbReference type="Google" id="ProtNLM"/>
    </source>
</evidence>
<dbReference type="RefSeq" id="XP_009839507.1">
    <property type="nucleotide sequence ID" value="XM_009841205.1"/>
</dbReference>
<organism evidence="6">
    <name type="scientific">Aphanomyces astaci</name>
    <name type="common">Crayfish plague agent</name>
    <dbReference type="NCBI Taxonomy" id="112090"/>
    <lineage>
        <taxon>Eukaryota</taxon>
        <taxon>Sar</taxon>
        <taxon>Stramenopiles</taxon>
        <taxon>Oomycota</taxon>
        <taxon>Saprolegniomycetes</taxon>
        <taxon>Saprolegniales</taxon>
        <taxon>Verrucalvaceae</taxon>
        <taxon>Aphanomyces</taxon>
    </lineage>
</organism>
<dbReference type="SMART" id="SM00028">
    <property type="entry name" value="TPR"/>
    <property type="match status" value="19"/>
</dbReference>
<feature type="repeat" description="TPR" evidence="3">
    <location>
        <begin position="830"/>
        <end position="863"/>
    </location>
</feature>
<name>W4FVK7_APHAT</name>
<dbReference type="Gene3D" id="1.25.40.10">
    <property type="entry name" value="Tetratricopeptide repeat domain"/>
    <property type="match status" value="6"/>
</dbReference>
<dbReference type="OrthoDB" id="1658288at2759"/>
<dbReference type="PANTHER" id="PTHR44858">
    <property type="entry name" value="TETRATRICOPEPTIDE REPEAT PROTEIN 6"/>
    <property type="match status" value="1"/>
</dbReference>
<dbReference type="GeneID" id="20815620"/>
<reference evidence="6" key="1">
    <citation type="submission" date="2013-12" db="EMBL/GenBank/DDBJ databases">
        <title>The Genome Sequence of Aphanomyces astaci APO3.</title>
        <authorList>
            <consortium name="The Broad Institute Genomics Platform"/>
            <person name="Russ C."/>
            <person name="Tyler B."/>
            <person name="van West P."/>
            <person name="Dieguez-Uribeondo J."/>
            <person name="Young S.K."/>
            <person name="Zeng Q."/>
            <person name="Gargeya S."/>
            <person name="Fitzgerald M."/>
            <person name="Abouelleil A."/>
            <person name="Alvarado L."/>
            <person name="Chapman S.B."/>
            <person name="Gainer-Dewar J."/>
            <person name="Goldberg J."/>
            <person name="Griggs A."/>
            <person name="Gujja S."/>
            <person name="Hansen M."/>
            <person name="Howarth C."/>
            <person name="Imamovic A."/>
            <person name="Ireland A."/>
            <person name="Larimer J."/>
            <person name="McCowan C."/>
            <person name="Murphy C."/>
            <person name="Pearson M."/>
            <person name="Poon T.W."/>
            <person name="Priest M."/>
            <person name="Roberts A."/>
            <person name="Saif S."/>
            <person name="Shea T."/>
            <person name="Sykes S."/>
            <person name="Wortman J."/>
            <person name="Nusbaum C."/>
            <person name="Birren B."/>
        </authorList>
    </citation>
    <scope>NUCLEOTIDE SEQUENCE [LARGE SCALE GENOMIC DNA]</scope>
    <source>
        <strain evidence="6">APO3</strain>
    </source>
</reference>
<evidence type="ECO:0000256" key="3">
    <source>
        <dbReference type="PROSITE-ProRule" id="PRU00339"/>
    </source>
</evidence>
<feature type="region of interest" description="Disordered" evidence="5">
    <location>
        <begin position="204"/>
        <end position="249"/>
    </location>
</feature>
<keyword evidence="1" id="KW-0677">Repeat</keyword>
<feature type="compositionally biased region" description="Low complexity" evidence="5">
    <location>
        <begin position="238"/>
        <end position="247"/>
    </location>
</feature>
<dbReference type="SUPFAM" id="SSF48439">
    <property type="entry name" value="Protein prenylyltransferase"/>
    <property type="match status" value="1"/>
</dbReference>
<protein>
    <recommendedName>
        <fullName evidence="7">UDP-N-acetylglucosamine--peptide N-acetylglucosaminyltransferase SPINDLY</fullName>
    </recommendedName>
</protein>
<evidence type="ECO:0000256" key="4">
    <source>
        <dbReference type="SAM" id="Coils"/>
    </source>
</evidence>
<dbReference type="STRING" id="112090.W4FVK7"/>
<feature type="repeat" description="TPR" evidence="3">
    <location>
        <begin position="1565"/>
        <end position="1598"/>
    </location>
</feature>
<evidence type="ECO:0000256" key="1">
    <source>
        <dbReference type="ARBA" id="ARBA00022737"/>
    </source>
</evidence>
<dbReference type="InterPro" id="IPR011990">
    <property type="entry name" value="TPR-like_helical_dom_sf"/>
</dbReference>
<feature type="repeat" description="TPR" evidence="3">
    <location>
        <begin position="1393"/>
        <end position="1426"/>
    </location>
</feature>
<feature type="repeat" description="TPR" evidence="3">
    <location>
        <begin position="1155"/>
        <end position="1188"/>
    </location>
</feature>